<dbReference type="InterPro" id="IPR010982">
    <property type="entry name" value="Lambda_DNA-bd_dom_sf"/>
</dbReference>
<dbReference type="SUPFAM" id="SSF47413">
    <property type="entry name" value="lambda repressor-like DNA-binding domains"/>
    <property type="match status" value="1"/>
</dbReference>
<dbReference type="InterPro" id="IPR046335">
    <property type="entry name" value="LacI/GalR-like_sensor"/>
</dbReference>
<dbReference type="SUPFAM" id="SSF53822">
    <property type="entry name" value="Periplasmic binding protein-like I"/>
    <property type="match status" value="1"/>
</dbReference>
<dbReference type="Gene3D" id="1.10.260.40">
    <property type="entry name" value="lambda repressor-like DNA-binding domains"/>
    <property type="match status" value="1"/>
</dbReference>
<dbReference type="PROSITE" id="PS00356">
    <property type="entry name" value="HTH_LACI_1"/>
    <property type="match status" value="1"/>
</dbReference>
<dbReference type="GO" id="GO:0003700">
    <property type="term" value="F:DNA-binding transcription factor activity"/>
    <property type="evidence" value="ECO:0007669"/>
    <property type="project" value="TreeGrafter"/>
</dbReference>
<dbReference type="CDD" id="cd01392">
    <property type="entry name" value="HTH_LacI"/>
    <property type="match status" value="1"/>
</dbReference>
<evidence type="ECO:0000256" key="4">
    <source>
        <dbReference type="ARBA" id="ARBA00023163"/>
    </source>
</evidence>
<keyword evidence="4" id="KW-0804">Transcription</keyword>
<accession>A0A9X1YDL6</accession>
<evidence type="ECO:0000313" key="7">
    <source>
        <dbReference type="EMBL" id="MCK8787133.1"/>
    </source>
</evidence>
<dbReference type="GO" id="GO:0000976">
    <property type="term" value="F:transcription cis-regulatory region binding"/>
    <property type="evidence" value="ECO:0007669"/>
    <property type="project" value="TreeGrafter"/>
</dbReference>
<dbReference type="Pfam" id="PF13377">
    <property type="entry name" value="Peripla_BP_3"/>
    <property type="match status" value="1"/>
</dbReference>
<protein>
    <submittedName>
        <fullName evidence="7">Substrate-binding domain-containing protein</fullName>
    </submittedName>
</protein>
<dbReference type="Pfam" id="PF00356">
    <property type="entry name" value="LacI"/>
    <property type="match status" value="1"/>
</dbReference>
<dbReference type="EMBL" id="JALPRX010000107">
    <property type="protein sequence ID" value="MCK8787133.1"/>
    <property type="molecule type" value="Genomic_DNA"/>
</dbReference>
<evidence type="ECO:0000256" key="5">
    <source>
        <dbReference type="SAM" id="MobiDB-lite"/>
    </source>
</evidence>
<dbReference type="RefSeq" id="WP_248669188.1">
    <property type="nucleotide sequence ID" value="NZ_JALPRX010000107.1"/>
</dbReference>
<dbReference type="AlphaFoldDB" id="A0A9X1YDL6"/>
<keyword evidence="2" id="KW-0805">Transcription regulation</keyword>
<dbReference type="PANTHER" id="PTHR30146:SF151">
    <property type="entry name" value="HTH-TYPE TRANSCRIPTIONAL REPRESSOR CYTR"/>
    <property type="match status" value="1"/>
</dbReference>
<sequence>MAQSPTSAPKAAPGPMPAGAAPDAAQAAPATAPPRKPTVIDVARAAGVSPATVSNALNDRRYVDAGTRESVREAARRLGYTPNLRAQRLRTGQADSIALLSAMPFAVAAGPSRLGFLMEIAAVTATLAIERGLALVLVPPLDQPGPALQRLGIDGALVLEPLADDPNVAHLRARGVPVVTIGRQPGAENLAHVDLRSGETATLLLDHLRAAGARRTGLLIGGQPRNSYVETEAAYREFAACHGMPALVRRADEREGEAAGEAMAAAMLAEDPALDALCVPVDAFAVGAVRAVRASGRRVPEDVRLATRYDGLRARNCDPPLTAVDLHLDRIAELAVELMLEQLAGAPPRVSLAPLPDLVPRRSSVPAA</sequence>
<evidence type="ECO:0000256" key="2">
    <source>
        <dbReference type="ARBA" id="ARBA00023015"/>
    </source>
</evidence>
<proteinExistence type="predicted"/>
<organism evidence="7 8">
    <name type="scientific">Roseomonas acroporae</name>
    <dbReference type="NCBI Taxonomy" id="2937791"/>
    <lineage>
        <taxon>Bacteria</taxon>
        <taxon>Pseudomonadati</taxon>
        <taxon>Pseudomonadota</taxon>
        <taxon>Alphaproteobacteria</taxon>
        <taxon>Acetobacterales</taxon>
        <taxon>Roseomonadaceae</taxon>
        <taxon>Roseomonas</taxon>
    </lineage>
</organism>
<dbReference type="InterPro" id="IPR000843">
    <property type="entry name" value="HTH_LacI"/>
</dbReference>
<reference evidence="7" key="1">
    <citation type="submission" date="2022-04" db="EMBL/GenBank/DDBJ databases">
        <title>Roseomonas acroporae sp. nov., isolated from coral Acropora digitifera.</title>
        <authorList>
            <person name="Sun H."/>
        </authorList>
    </citation>
    <scope>NUCLEOTIDE SEQUENCE</scope>
    <source>
        <strain evidence="7">NAR14</strain>
    </source>
</reference>
<evidence type="ECO:0000256" key="3">
    <source>
        <dbReference type="ARBA" id="ARBA00023125"/>
    </source>
</evidence>
<feature type="region of interest" description="Disordered" evidence="5">
    <location>
        <begin position="1"/>
        <end position="36"/>
    </location>
</feature>
<dbReference type="Gene3D" id="3.40.50.2300">
    <property type="match status" value="2"/>
</dbReference>
<comment type="caution">
    <text evidence="7">The sequence shown here is derived from an EMBL/GenBank/DDBJ whole genome shotgun (WGS) entry which is preliminary data.</text>
</comment>
<keyword evidence="8" id="KW-1185">Reference proteome</keyword>
<dbReference type="InterPro" id="IPR028082">
    <property type="entry name" value="Peripla_BP_I"/>
</dbReference>
<feature type="domain" description="HTH lacI-type" evidence="6">
    <location>
        <begin position="37"/>
        <end position="91"/>
    </location>
</feature>
<evidence type="ECO:0000313" key="8">
    <source>
        <dbReference type="Proteomes" id="UP001139516"/>
    </source>
</evidence>
<dbReference type="PROSITE" id="PS50932">
    <property type="entry name" value="HTH_LACI_2"/>
    <property type="match status" value="1"/>
</dbReference>
<dbReference type="PANTHER" id="PTHR30146">
    <property type="entry name" value="LACI-RELATED TRANSCRIPTIONAL REPRESSOR"/>
    <property type="match status" value="1"/>
</dbReference>
<dbReference type="Proteomes" id="UP001139516">
    <property type="component" value="Unassembled WGS sequence"/>
</dbReference>
<gene>
    <name evidence="7" type="ORF">M0638_22420</name>
</gene>
<keyword evidence="1" id="KW-0678">Repressor</keyword>
<feature type="compositionally biased region" description="Low complexity" evidence="5">
    <location>
        <begin position="8"/>
        <end position="30"/>
    </location>
</feature>
<name>A0A9X1YDL6_9PROT</name>
<keyword evidence="3" id="KW-0238">DNA-binding</keyword>
<evidence type="ECO:0000256" key="1">
    <source>
        <dbReference type="ARBA" id="ARBA00022491"/>
    </source>
</evidence>
<evidence type="ECO:0000259" key="6">
    <source>
        <dbReference type="PROSITE" id="PS50932"/>
    </source>
</evidence>
<dbReference type="SMART" id="SM00354">
    <property type="entry name" value="HTH_LACI"/>
    <property type="match status" value="1"/>
</dbReference>